<dbReference type="InterPro" id="IPR036890">
    <property type="entry name" value="HATPase_C_sf"/>
</dbReference>
<evidence type="ECO:0000259" key="16">
    <source>
        <dbReference type="PROSITE" id="PS50112"/>
    </source>
</evidence>
<keyword evidence="10" id="KW-0547">Nucleotide-binding</keyword>
<evidence type="ECO:0000313" key="19">
    <source>
        <dbReference type="Proteomes" id="UP001589865"/>
    </source>
</evidence>
<evidence type="ECO:0000256" key="4">
    <source>
        <dbReference type="ARBA" id="ARBA00022553"/>
    </source>
</evidence>
<protein>
    <recommendedName>
        <fullName evidence="2">histidine kinase</fullName>
        <ecNumber evidence="2">2.7.13.3</ecNumber>
    </recommendedName>
</protein>
<evidence type="ECO:0000256" key="1">
    <source>
        <dbReference type="ARBA" id="ARBA00000085"/>
    </source>
</evidence>
<accession>A0ABV6JYZ5</accession>
<evidence type="ECO:0000256" key="13">
    <source>
        <dbReference type="ARBA" id="ARBA00022991"/>
    </source>
</evidence>
<keyword evidence="9" id="KW-0677">Repeat</keyword>
<feature type="domain" description="PAC" evidence="17">
    <location>
        <begin position="251"/>
        <end position="304"/>
    </location>
</feature>
<gene>
    <name evidence="18" type="ORF">ACFFGY_20700</name>
</gene>
<keyword evidence="8" id="KW-0808">Transferase</keyword>
<evidence type="ECO:0000256" key="5">
    <source>
        <dbReference type="ARBA" id="ARBA00022606"/>
    </source>
</evidence>
<keyword evidence="14" id="KW-0843">Virulence</keyword>
<dbReference type="InterPro" id="IPR000014">
    <property type="entry name" value="PAS"/>
</dbReference>
<organism evidence="18 19">
    <name type="scientific">Roseomonas elaeocarpi</name>
    <dbReference type="NCBI Taxonomy" id="907779"/>
    <lineage>
        <taxon>Bacteria</taxon>
        <taxon>Pseudomonadati</taxon>
        <taxon>Pseudomonadota</taxon>
        <taxon>Alphaproteobacteria</taxon>
        <taxon>Acetobacterales</taxon>
        <taxon>Roseomonadaceae</taxon>
        <taxon>Roseomonas</taxon>
    </lineage>
</organism>
<dbReference type="InterPro" id="IPR003018">
    <property type="entry name" value="GAF"/>
</dbReference>
<dbReference type="InterPro" id="IPR013655">
    <property type="entry name" value="PAS_fold_3"/>
</dbReference>
<evidence type="ECO:0000313" key="18">
    <source>
        <dbReference type="EMBL" id="MFC0410675.1"/>
    </source>
</evidence>
<dbReference type="SUPFAM" id="SSF55785">
    <property type="entry name" value="PYP-like sensor domain (PAS domain)"/>
    <property type="match status" value="2"/>
</dbReference>
<dbReference type="PROSITE" id="PS50113">
    <property type="entry name" value="PAC"/>
    <property type="match status" value="2"/>
</dbReference>
<dbReference type="Pfam" id="PF08447">
    <property type="entry name" value="PAS_3"/>
    <property type="match status" value="1"/>
</dbReference>
<dbReference type="Pfam" id="PF01590">
    <property type="entry name" value="GAF"/>
    <property type="match status" value="1"/>
</dbReference>
<dbReference type="InterPro" id="IPR029016">
    <property type="entry name" value="GAF-like_dom_sf"/>
</dbReference>
<dbReference type="SMART" id="SM00911">
    <property type="entry name" value="HWE_HK"/>
    <property type="match status" value="1"/>
</dbReference>
<keyword evidence="19" id="KW-1185">Reference proteome</keyword>
<feature type="domain" description="PAC" evidence="17">
    <location>
        <begin position="387"/>
        <end position="440"/>
    </location>
</feature>
<evidence type="ECO:0000256" key="6">
    <source>
        <dbReference type="ARBA" id="ARBA00022630"/>
    </source>
</evidence>
<sequence length="643" mass="70794">MPDVEQMIRRQKVLADFGEFALGCDDLDQILHEACRLVAATLGTGRAKVLEIQEGGRELFVRAGVGWAEGVVGQLRLPMEEHSSETYSIGKRAPVVTRDIGKEDRFQVPDFMKEAGVVALVNAPILLPGGRAYGLLQVDDTAPREFGEEDTEFLRTYTIILGPVLDRLLTVGRLRSSEERFRLMMEEAQDYAILITDREDRIVDWLPGAAAVFGWSAAEVQGRPGAILFTPEDREAGEPEKEVETARTTGVAPNVRWHLRKDGARVFIEGSVRALKDAEGRLTGFIKIGQDVTERRAAEDALAESEGLLRALVEGVPQLVWRARTDGAWTWSSPQWAAYTGLSVEESRGSGWLRAVHPDDREGALLAWAQAHAQARAGAETLAGVPLEMEGRLFHRGEARYRWFRTRATPVRGEGGQVVEWLGTSTDVDDLRRLQEQQEVMIAELQHRTRNLIGVVWSTFNKTLRGSTSLQDLRTRFNDRLEALSRVQGLLSRLAGSERVEFGEVIRAELAVHGALEEPGKVVLEGPPGVRLRSGVVQTFALALHELATNAVKYGALGQPAGRLRVSWRLVPATEDGEPWLQVEWRESGVKMPEVSAPPPGGGYGRELIERALPYQLGAKTTYELGTDGVTCTITAPVVSGAV</sequence>
<reference evidence="18 19" key="1">
    <citation type="submission" date="2024-09" db="EMBL/GenBank/DDBJ databases">
        <authorList>
            <person name="Sun Q."/>
            <person name="Mori K."/>
        </authorList>
    </citation>
    <scope>NUCLEOTIDE SEQUENCE [LARGE SCALE GENOMIC DNA]</scope>
    <source>
        <strain evidence="18 19">TBRC 5777</strain>
    </source>
</reference>
<dbReference type="Proteomes" id="UP001589865">
    <property type="component" value="Unassembled WGS sequence"/>
</dbReference>
<dbReference type="Gene3D" id="3.30.450.40">
    <property type="match status" value="1"/>
</dbReference>
<dbReference type="RefSeq" id="WP_377046430.1">
    <property type="nucleotide sequence ID" value="NZ_JBHLUN010000017.1"/>
</dbReference>
<evidence type="ECO:0000256" key="8">
    <source>
        <dbReference type="ARBA" id="ARBA00022679"/>
    </source>
</evidence>
<keyword evidence="4" id="KW-0597">Phosphoprotein</keyword>
<dbReference type="CDD" id="cd00130">
    <property type="entry name" value="PAS"/>
    <property type="match status" value="2"/>
</dbReference>
<dbReference type="SUPFAM" id="SSF55781">
    <property type="entry name" value="GAF domain-like"/>
    <property type="match status" value="1"/>
</dbReference>
<dbReference type="Gene3D" id="3.30.450.20">
    <property type="entry name" value="PAS domain"/>
    <property type="match status" value="2"/>
</dbReference>
<dbReference type="InterPro" id="IPR011102">
    <property type="entry name" value="Sig_transdc_His_kinase_HWE"/>
</dbReference>
<dbReference type="PANTHER" id="PTHR41523:SF8">
    <property type="entry name" value="ETHYLENE RESPONSE SENSOR PROTEIN"/>
    <property type="match status" value="1"/>
</dbReference>
<comment type="catalytic activity">
    <reaction evidence="1">
        <text>ATP + protein L-histidine = ADP + protein N-phospho-L-histidine.</text>
        <dbReference type="EC" id="2.7.13.3"/>
    </reaction>
</comment>
<dbReference type="PANTHER" id="PTHR41523">
    <property type="entry name" value="TWO-COMPONENT SYSTEM SENSOR PROTEIN"/>
    <property type="match status" value="1"/>
</dbReference>
<evidence type="ECO:0000256" key="12">
    <source>
        <dbReference type="ARBA" id="ARBA00022840"/>
    </source>
</evidence>
<keyword evidence="13" id="KW-0157">Chromophore</keyword>
<keyword evidence="12" id="KW-0067">ATP-binding</keyword>
<proteinExistence type="predicted"/>
<comment type="caution">
    <text evidence="18">The sequence shown here is derived from an EMBL/GenBank/DDBJ whole genome shotgun (WGS) entry which is preliminary data.</text>
</comment>
<evidence type="ECO:0000256" key="3">
    <source>
        <dbReference type="ARBA" id="ARBA00022543"/>
    </source>
</evidence>
<evidence type="ECO:0000256" key="2">
    <source>
        <dbReference type="ARBA" id="ARBA00012438"/>
    </source>
</evidence>
<evidence type="ECO:0000256" key="11">
    <source>
        <dbReference type="ARBA" id="ARBA00022777"/>
    </source>
</evidence>
<dbReference type="PROSITE" id="PS50112">
    <property type="entry name" value="PAS"/>
    <property type="match status" value="2"/>
</dbReference>
<feature type="domain" description="PAS" evidence="16">
    <location>
        <begin position="177"/>
        <end position="235"/>
    </location>
</feature>
<keyword evidence="3" id="KW-0600">Photoreceptor protein</keyword>
<dbReference type="InterPro" id="IPR035965">
    <property type="entry name" value="PAS-like_dom_sf"/>
</dbReference>
<keyword evidence="5" id="KW-0716">Sensory transduction</keyword>
<feature type="domain" description="PAS" evidence="16">
    <location>
        <begin position="305"/>
        <end position="362"/>
    </location>
</feature>
<dbReference type="NCBIfam" id="TIGR00229">
    <property type="entry name" value="sensory_box"/>
    <property type="match status" value="2"/>
</dbReference>
<keyword evidence="6" id="KW-0285">Flavoprotein</keyword>
<dbReference type="Pfam" id="PF13426">
    <property type="entry name" value="PAS_9"/>
    <property type="match status" value="1"/>
</dbReference>
<dbReference type="EMBL" id="JBHLUN010000017">
    <property type="protein sequence ID" value="MFC0410675.1"/>
    <property type="molecule type" value="Genomic_DNA"/>
</dbReference>
<evidence type="ECO:0000256" key="10">
    <source>
        <dbReference type="ARBA" id="ARBA00022741"/>
    </source>
</evidence>
<dbReference type="Gene3D" id="3.30.565.10">
    <property type="entry name" value="Histidine kinase-like ATPase, C-terminal domain"/>
    <property type="match status" value="1"/>
</dbReference>
<dbReference type="SMART" id="SM00086">
    <property type="entry name" value="PAC"/>
    <property type="match status" value="2"/>
</dbReference>
<dbReference type="SMART" id="SM00091">
    <property type="entry name" value="PAS"/>
    <property type="match status" value="2"/>
</dbReference>
<keyword evidence="7" id="KW-0288">FMN</keyword>
<evidence type="ECO:0000256" key="9">
    <source>
        <dbReference type="ARBA" id="ARBA00022737"/>
    </source>
</evidence>
<name>A0ABV6JYZ5_9PROT</name>
<dbReference type="SMART" id="SM00065">
    <property type="entry name" value="GAF"/>
    <property type="match status" value="1"/>
</dbReference>
<keyword evidence="11" id="KW-0418">Kinase</keyword>
<evidence type="ECO:0000256" key="14">
    <source>
        <dbReference type="ARBA" id="ARBA00023026"/>
    </source>
</evidence>
<dbReference type="InterPro" id="IPR001610">
    <property type="entry name" value="PAC"/>
</dbReference>
<keyword evidence="15" id="KW-0675">Receptor</keyword>
<evidence type="ECO:0000256" key="7">
    <source>
        <dbReference type="ARBA" id="ARBA00022643"/>
    </source>
</evidence>
<evidence type="ECO:0000256" key="15">
    <source>
        <dbReference type="ARBA" id="ARBA00023170"/>
    </source>
</evidence>
<dbReference type="InterPro" id="IPR000700">
    <property type="entry name" value="PAS-assoc_C"/>
</dbReference>
<dbReference type="EC" id="2.7.13.3" evidence="2"/>
<dbReference type="SUPFAM" id="SSF55874">
    <property type="entry name" value="ATPase domain of HSP90 chaperone/DNA topoisomerase II/histidine kinase"/>
    <property type="match status" value="1"/>
</dbReference>
<dbReference type="Pfam" id="PF07536">
    <property type="entry name" value="HWE_HK"/>
    <property type="match status" value="1"/>
</dbReference>
<evidence type="ECO:0000259" key="17">
    <source>
        <dbReference type="PROSITE" id="PS50113"/>
    </source>
</evidence>